<evidence type="ECO:0000313" key="3">
    <source>
        <dbReference type="Proteomes" id="UP001365542"/>
    </source>
</evidence>
<dbReference type="AlphaFoldDB" id="A0AAV9X866"/>
<evidence type="ECO:0000313" key="2">
    <source>
        <dbReference type="EMBL" id="KAK6538138.1"/>
    </source>
</evidence>
<dbReference type="Proteomes" id="UP001365542">
    <property type="component" value="Unassembled WGS sequence"/>
</dbReference>
<evidence type="ECO:0000256" key="1">
    <source>
        <dbReference type="SAM" id="Phobius"/>
    </source>
</evidence>
<dbReference type="EMBL" id="JAVHJO010000008">
    <property type="protein sequence ID" value="KAK6538138.1"/>
    <property type="molecule type" value="Genomic_DNA"/>
</dbReference>
<keyword evidence="1" id="KW-1133">Transmembrane helix</keyword>
<comment type="caution">
    <text evidence="2">The sequence shown here is derived from an EMBL/GenBank/DDBJ whole genome shotgun (WGS) entry which is preliminary data.</text>
</comment>
<protein>
    <submittedName>
        <fullName evidence="2">Uncharacterized protein</fullName>
    </submittedName>
</protein>
<keyword evidence="1" id="KW-0812">Transmembrane</keyword>
<gene>
    <name evidence="2" type="ORF">TWF694_011020</name>
</gene>
<keyword evidence="1" id="KW-0472">Membrane</keyword>
<name>A0AAV9X866_9PEZI</name>
<sequence>MTTITVPGGLIYIPSWTTSTNLGPLRTTAFPADCLLSLWDFNTNALGQPWTQMTQGCAISTCCPYGNFYTEPWAWMTSYYSPGVCPEQYRSCHGPYPPSALSSEPGETIAFCCPTNYNCPDTTGAFYAHCYSGLSSSTNVVVMDNIFNQKTLSTRSWTLSGNAPFYWQGAYPIQVRAKAMDFLPISTTADITSSITSSVLTTITSPIVTATQSQESKSSPQLSTGTIVGIVIATTLSTIGFALGVGFLIYRYLRKVRRGRNQMGSSYPGIEGHSYNP</sequence>
<keyword evidence="3" id="KW-1185">Reference proteome</keyword>
<reference evidence="2 3" key="1">
    <citation type="submission" date="2019-10" db="EMBL/GenBank/DDBJ databases">
        <authorList>
            <person name="Palmer J.M."/>
        </authorList>
    </citation>
    <scope>NUCLEOTIDE SEQUENCE [LARGE SCALE GENOMIC DNA]</scope>
    <source>
        <strain evidence="2 3">TWF694</strain>
    </source>
</reference>
<organism evidence="2 3">
    <name type="scientific">Orbilia ellipsospora</name>
    <dbReference type="NCBI Taxonomy" id="2528407"/>
    <lineage>
        <taxon>Eukaryota</taxon>
        <taxon>Fungi</taxon>
        <taxon>Dikarya</taxon>
        <taxon>Ascomycota</taxon>
        <taxon>Pezizomycotina</taxon>
        <taxon>Orbiliomycetes</taxon>
        <taxon>Orbiliales</taxon>
        <taxon>Orbiliaceae</taxon>
        <taxon>Orbilia</taxon>
    </lineage>
</organism>
<proteinExistence type="predicted"/>
<feature type="transmembrane region" description="Helical" evidence="1">
    <location>
        <begin position="227"/>
        <end position="253"/>
    </location>
</feature>
<accession>A0AAV9X866</accession>